<accession>A0ACC0V0U9</accession>
<evidence type="ECO:0000313" key="2">
    <source>
        <dbReference type="Proteomes" id="UP001163324"/>
    </source>
</evidence>
<keyword evidence="2" id="KW-1185">Reference proteome</keyword>
<name>A0ACC0V0U9_9HYPO</name>
<gene>
    <name evidence="1" type="ORF">N3K66_004254</name>
</gene>
<sequence length="368" mass="41286">MTNFLSMMGWAFLPSLVTGWVQTIYYGLTIRAGDPKPAPGSARYNSHRRVIHMLVVAAYLLYTIYEADHEILRASSFYHDLGVTPQSTDKEIKSRFRRLAALHHPDKMGTSSPGDANDAASYFIHLKLASETLQDAAKRFAYERFGPDVVRWQKCVTVKDYVTRGVLSGVLPHYGVAVATIYVLGLFGYMDFGKFYRWLIIISLCTFEIHAVTRPHFPALVDGVNAVITRVSSHPPFLPFQIITLARKLTITVYIALSQLGPLLAMHLSQGQPQHQQDALGDDDKAVRQGLERLETMAKQLETDATRLMDMEMAPYKGDAEATANLQGKMKEWLVQNTIRADPMVRDALGRSFRKRRVDAPAGARGNR</sequence>
<proteinExistence type="predicted"/>
<comment type="caution">
    <text evidence="1">The sequence shown here is derived from an EMBL/GenBank/DDBJ whole genome shotgun (WGS) entry which is preliminary data.</text>
</comment>
<organism evidence="1 2">
    <name type="scientific">Trichothecium roseum</name>
    <dbReference type="NCBI Taxonomy" id="47278"/>
    <lineage>
        <taxon>Eukaryota</taxon>
        <taxon>Fungi</taxon>
        <taxon>Dikarya</taxon>
        <taxon>Ascomycota</taxon>
        <taxon>Pezizomycotina</taxon>
        <taxon>Sordariomycetes</taxon>
        <taxon>Hypocreomycetidae</taxon>
        <taxon>Hypocreales</taxon>
        <taxon>Hypocreales incertae sedis</taxon>
        <taxon>Trichothecium</taxon>
    </lineage>
</organism>
<protein>
    <submittedName>
        <fullName evidence="1">Uncharacterized protein</fullName>
    </submittedName>
</protein>
<reference evidence="1" key="1">
    <citation type="submission" date="2022-10" db="EMBL/GenBank/DDBJ databases">
        <title>Complete Genome of Trichothecium roseum strain YXFP-22015, a Plant Pathogen Isolated from Citrus.</title>
        <authorList>
            <person name="Wang Y."/>
            <person name="Zhu L."/>
        </authorList>
    </citation>
    <scope>NUCLEOTIDE SEQUENCE</scope>
    <source>
        <strain evidence="1">YXFP-22015</strain>
    </source>
</reference>
<dbReference type="EMBL" id="CM047943">
    <property type="protein sequence ID" value="KAI9899992.1"/>
    <property type="molecule type" value="Genomic_DNA"/>
</dbReference>
<evidence type="ECO:0000313" key="1">
    <source>
        <dbReference type="EMBL" id="KAI9899992.1"/>
    </source>
</evidence>
<dbReference type="Proteomes" id="UP001163324">
    <property type="component" value="Chromosome 4"/>
</dbReference>